<protein>
    <submittedName>
        <fullName evidence="10">Muscle M-line assembly protein unc-89-like protein</fullName>
    </submittedName>
</protein>
<dbReference type="Pfam" id="PF07679">
    <property type="entry name" value="I-set"/>
    <property type="match status" value="5"/>
</dbReference>
<feature type="domain" description="Ig-like" evidence="8">
    <location>
        <begin position="589"/>
        <end position="679"/>
    </location>
</feature>
<dbReference type="InterPro" id="IPR013783">
    <property type="entry name" value="Ig-like_fold"/>
</dbReference>
<dbReference type="CDD" id="cd00096">
    <property type="entry name" value="Ig"/>
    <property type="match status" value="1"/>
</dbReference>
<dbReference type="VEuPathDB" id="VectorBase:LDEU006698"/>
<comment type="similarity">
    <text evidence="2">Belongs to the protein kinase superfamily. CAMK Ser/Thr protein kinase family.</text>
</comment>
<comment type="caution">
    <text evidence="10">The sequence shown here is derived from an EMBL/GenBank/DDBJ whole genome shotgun (WGS) entry which is preliminary data.</text>
</comment>
<dbReference type="InterPro" id="IPR003598">
    <property type="entry name" value="Ig_sub2"/>
</dbReference>
<sequence length="1140" mass="128119">MPRVTPEFGGKYCVVAENEGGKAESSASVNIIDPSTPPRFVKDVSDTSAFEGESTFLEVIVSGTPKPIVEWYKDGEKLFTKIDSKNDDNRWRLTFQSLKEEDGGEYYCVARNKVGQATSQTAYLDVKRGGQQGQPPRFVKVLNDLDVEMDESVTMEVQIEGTPIPDVKWFHNGREIIAGDEYILSADDSKGIYRLQIPKVTSNLVGKYTVGAANSGGKVESSGSLNVRSAPRISQRLGDIEADVGDEMVDFTVKIDGSPSPNVRWLHNGEEISPNNKNFEIIAGKDNKTYTLRIPKVYGDLGGKYSVVAENDEGKSESSASLFINCTPVFTQKLKNITANPKDEVRMKVKYNGFPEPEIKWYKDGVEIFPDRKRIRIIEEEPFSATLIISSCDLSDVGTYKCVATNSSGTASTESKLMVSSKPVVKREMTNLNLMNGTMPKMKQGELEDFRHKMYNDPFNFRSESKYQTGPDTYVLQYRDTDFPLRVREYLRVGVHRSPTLANQLQQGHWGDANIGYGFSPQVSIRERRRFVDVMDEEIDDEKRGLDTRTTPMRLIREVGTPGYAYGQIHHLRQEASSQLGKPMPRMQPPYYREKIKDIAVKEEEEAVFSCYAVGIPNPSYTWFRNDGILMESSRITITTTSSGRCELKIHPVKAYDVGCYKCVARNDCGAVFCRARLKMGSAPGIPDPPIIKQTTDTQVHLCWIAPKFTGNDTISCYLLECKQISATSWTQVADNITDEFFVVHDLQPSASYVFRLKACNKFGWSEFSFQSQIADTQNAGSDSKIVLSRCQAFRQKKTESGAVVTNGVVNGNVEDHLDYSRESNGVELSKGEHSELYNFVSEITRGRFSIVTKAFVKELGSSLVCKAALTESENESGIKNEYEIMKNLCHENIVQLQAASRGTFLFVLAMEKLSGIDVLTYLSLQHFYSEELVAKIVLQVLNALEYLHFKGICMLELQPDNVVMVNQRSPNIKLVDFANARFIPPTGAKVNVRGKSEYLAPELLKNEEASTASDVWGLAVLTYILLSGVSPFKAESEAETIENVTFVRYHFDQLHKEVTQEAIRFLMLIFKRTPEKRPTLEECDDHKWLMPNEFMLRKREAAVFSSERISEFADRFHAEKQSATPPKLLTVSGMQLSSE</sequence>
<accession>A0A443SCU0</accession>
<dbReference type="Pfam" id="PF00069">
    <property type="entry name" value="Pkinase"/>
    <property type="match status" value="1"/>
</dbReference>
<dbReference type="Pfam" id="PF00041">
    <property type="entry name" value="fn3"/>
    <property type="match status" value="1"/>
</dbReference>
<dbReference type="Proteomes" id="UP000288716">
    <property type="component" value="Unassembled WGS sequence"/>
</dbReference>
<dbReference type="STRING" id="299467.A0A443SCU0"/>
<dbReference type="SUPFAM" id="SSF56112">
    <property type="entry name" value="Protein kinase-like (PK-like)"/>
    <property type="match status" value="1"/>
</dbReference>
<evidence type="ECO:0000313" key="10">
    <source>
        <dbReference type="EMBL" id="RWS25342.1"/>
    </source>
</evidence>
<feature type="domain" description="Ig-like" evidence="8">
    <location>
        <begin position="231"/>
        <end position="323"/>
    </location>
</feature>
<dbReference type="SMART" id="SM00060">
    <property type="entry name" value="FN3"/>
    <property type="match status" value="1"/>
</dbReference>
<keyword evidence="11" id="KW-1185">Reference proteome</keyword>
<evidence type="ECO:0000256" key="4">
    <source>
        <dbReference type="ARBA" id="ARBA00022737"/>
    </source>
</evidence>
<dbReference type="Gene3D" id="1.10.510.10">
    <property type="entry name" value="Transferase(Phosphotransferase) domain 1"/>
    <property type="match status" value="1"/>
</dbReference>
<feature type="domain" description="Protein kinase" evidence="7">
    <location>
        <begin position="838"/>
        <end position="1090"/>
    </location>
</feature>
<evidence type="ECO:0000259" key="7">
    <source>
        <dbReference type="PROSITE" id="PS50011"/>
    </source>
</evidence>
<dbReference type="InterPro" id="IPR011009">
    <property type="entry name" value="Kinase-like_dom_sf"/>
</dbReference>
<dbReference type="PROSITE" id="PS50853">
    <property type="entry name" value="FN3"/>
    <property type="match status" value="1"/>
</dbReference>
<dbReference type="OrthoDB" id="2570713at2759"/>
<dbReference type="GO" id="GO:0030154">
    <property type="term" value="P:cell differentiation"/>
    <property type="evidence" value="ECO:0007669"/>
    <property type="project" value="UniProtKB-ARBA"/>
</dbReference>
<dbReference type="InterPro" id="IPR036179">
    <property type="entry name" value="Ig-like_dom_sf"/>
</dbReference>
<dbReference type="InterPro" id="IPR003599">
    <property type="entry name" value="Ig_sub"/>
</dbReference>
<dbReference type="FunFam" id="2.60.40.10:FF:000612">
    <property type="entry name" value="palladin isoform X1"/>
    <property type="match status" value="1"/>
</dbReference>
<feature type="domain" description="Fibronectin type-III" evidence="9">
    <location>
        <begin position="686"/>
        <end position="780"/>
    </location>
</feature>
<dbReference type="Gene3D" id="3.30.200.20">
    <property type="entry name" value="Phosphorylase Kinase, domain 1"/>
    <property type="match status" value="1"/>
</dbReference>
<dbReference type="SMART" id="SM00409">
    <property type="entry name" value="IG"/>
    <property type="match status" value="5"/>
</dbReference>
<evidence type="ECO:0000256" key="2">
    <source>
        <dbReference type="ARBA" id="ARBA00006692"/>
    </source>
</evidence>
<dbReference type="GO" id="GO:0005524">
    <property type="term" value="F:ATP binding"/>
    <property type="evidence" value="ECO:0007669"/>
    <property type="project" value="InterPro"/>
</dbReference>
<feature type="domain" description="Ig-like" evidence="8">
    <location>
        <begin position="38"/>
        <end position="125"/>
    </location>
</feature>
<feature type="domain" description="Ig-like" evidence="8">
    <location>
        <begin position="136"/>
        <end position="226"/>
    </location>
</feature>
<reference evidence="10 11" key="1">
    <citation type="journal article" date="2018" name="Gigascience">
        <title>Genomes of trombidid mites reveal novel predicted allergens and laterally-transferred genes associated with secondary metabolism.</title>
        <authorList>
            <person name="Dong X."/>
            <person name="Chaisiri K."/>
            <person name="Xia D."/>
            <person name="Armstrong S.D."/>
            <person name="Fang Y."/>
            <person name="Donnelly M.J."/>
            <person name="Kadowaki T."/>
            <person name="McGarry J.W."/>
            <person name="Darby A.C."/>
            <person name="Makepeace B.L."/>
        </authorList>
    </citation>
    <scope>NUCLEOTIDE SEQUENCE [LARGE SCALE GENOMIC DNA]</scope>
    <source>
        <strain evidence="10">UoL-UT</strain>
    </source>
</reference>
<dbReference type="SUPFAM" id="SSF49265">
    <property type="entry name" value="Fibronectin type III"/>
    <property type="match status" value="1"/>
</dbReference>
<proteinExistence type="inferred from homology"/>
<evidence type="ECO:0000259" key="8">
    <source>
        <dbReference type="PROSITE" id="PS50835"/>
    </source>
</evidence>
<evidence type="ECO:0000256" key="3">
    <source>
        <dbReference type="ARBA" id="ARBA00022490"/>
    </source>
</evidence>
<dbReference type="PROSITE" id="PS50011">
    <property type="entry name" value="PROTEIN_KINASE_DOM"/>
    <property type="match status" value="1"/>
</dbReference>
<keyword evidence="6" id="KW-0393">Immunoglobulin domain</keyword>
<dbReference type="GO" id="GO:0009653">
    <property type="term" value="P:anatomical structure morphogenesis"/>
    <property type="evidence" value="ECO:0007669"/>
    <property type="project" value="UniProtKB-ARBA"/>
</dbReference>
<dbReference type="InterPro" id="IPR003961">
    <property type="entry name" value="FN3_dom"/>
</dbReference>
<keyword evidence="4" id="KW-0677">Repeat</keyword>
<gene>
    <name evidence="10" type="ORF">B4U80_05462</name>
</gene>
<dbReference type="SUPFAM" id="SSF48726">
    <property type="entry name" value="Immunoglobulin"/>
    <property type="match status" value="5"/>
</dbReference>
<dbReference type="GO" id="GO:0005737">
    <property type="term" value="C:cytoplasm"/>
    <property type="evidence" value="ECO:0007669"/>
    <property type="project" value="UniProtKB-SubCell"/>
</dbReference>
<dbReference type="SMART" id="SM00408">
    <property type="entry name" value="IGc2"/>
    <property type="match status" value="5"/>
</dbReference>
<dbReference type="InterPro" id="IPR007110">
    <property type="entry name" value="Ig-like_dom"/>
</dbReference>
<evidence type="ECO:0000256" key="1">
    <source>
        <dbReference type="ARBA" id="ARBA00004496"/>
    </source>
</evidence>
<organism evidence="10 11">
    <name type="scientific">Leptotrombidium deliense</name>
    <dbReference type="NCBI Taxonomy" id="299467"/>
    <lineage>
        <taxon>Eukaryota</taxon>
        <taxon>Metazoa</taxon>
        <taxon>Ecdysozoa</taxon>
        <taxon>Arthropoda</taxon>
        <taxon>Chelicerata</taxon>
        <taxon>Arachnida</taxon>
        <taxon>Acari</taxon>
        <taxon>Acariformes</taxon>
        <taxon>Trombidiformes</taxon>
        <taxon>Prostigmata</taxon>
        <taxon>Anystina</taxon>
        <taxon>Parasitengona</taxon>
        <taxon>Trombiculoidea</taxon>
        <taxon>Trombiculidae</taxon>
        <taxon>Leptotrombidium</taxon>
    </lineage>
</organism>
<dbReference type="AlphaFoldDB" id="A0A443SCU0"/>
<dbReference type="InterPro" id="IPR013098">
    <property type="entry name" value="Ig_I-set"/>
</dbReference>
<evidence type="ECO:0000259" key="9">
    <source>
        <dbReference type="PROSITE" id="PS50853"/>
    </source>
</evidence>
<dbReference type="CDD" id="cd00063">
    <property type="entry name" value="FN3"/>
    <property type="match status" value="1"/>
</dbReference>
<dbReference type="PROSITE" id="PS50835">
    <property type="entry name" value="IG_LIKE"/>
    <property type="match status" value="5"/>
</dbReference>
<dbReference type="EMBL" id="NCKV01003805">
    <property type="protein sequence ID" value="RWS25342.1"/>
    <property type="molecule type" value="Genomic_DNA"/>
</dbReference>
<evidence type="ECO:0000256" key="5">
    <source>
        <dbReference type="ARBA" id="ARBA00023157"/>
    </source>
</evidence>
<name>A0A443SCU0_9ACAR</name>
<dbReference type="InterPro" id="IPR000719">
    <property type="entry name" value="Prot_kinase_dom"/>
</dbReference>
<keyword evidence="5" id="KW-1015">Disulfide bond</keyword>
<dbReference type="PANTHER" id="PTHR47633:SF4">
    <property type="entry name" value="MYOPALLADIN ISOFORM X1"/>
    <property type="match status" value="1"/>
</dbReference>
<dbReference type="InterPro" id="IPR036116">
    <property type="entry name" value="FN3_sf"/>
</dbReference>
<dbReference type="FunFam" id="2.60.40.10:FF:000425">
    <property type="entry name" value="Myosin light chain kinase"/>
    <property type="match status" value="1"/>
</dbReference>
<evidence type="ECO:0000256" key="6">
    <source>
        <dbReference type="ARBA" id="ARBA00023319"/>
    </source>
</evidence>
<evidence type="ECO:0000313" key="11">
    <source>
        <dbReference type="Proteomes" id="UP000288716"/>
    </source>
</evidence>
<comment type="subcellular location">
    <subcellularLocation>
        <location evidence="1">Cytoplasm</location>
    </subcellularLocation>
</comment>
<dbReference type="GO" id="GO:0004672">
    <property type="term" value="F:protein kinase activity"/>
    <property type="evidence" value="ECO:0007669"/>
    <property type="project" value="InterPro"/>
</dbReference>
<dbReference type="GO" id="GO:0045989">
    <property type="term" value="P:positive regulation of striated muscle contraction"/>
    <property type="evidence" value="ECO:0007669"/>
    <property type="project" value="UniProtKB-ARBA"/>
</dbReference>
<dbReference type="GO" id="GO:0060298">
    <property type="term" value="P:positive regulation of sarcomere organization"/>
    <property type="evidence" value="ECO:0007669"/>
    <property type="project" value="UniProtKB-ARBA"/>
</dbReference>
<dbReference type="GO" id="GO:0040017">
    <property type="term" value="P:positive regulation of locomotion"/>
    <property type="evidence" value="ECO:0007669"/>
    <property type="project" value="UniProtKB-ARBA"/>
</dbReference>
<dbReference type="PANTHER" id="PTHR47633">
    <property type="entry name" value="IMMUNOGLOBULIN"/>
    <property type="match status" value="1"/>
</dbReference>
<dbReference type="Gene3D" id="2.60.40.10">
    <property type="entry name" value="Immunoglobulins"/>
    <property type="match status" value="6"/>
</dbReference>
<dbReference type="FunFam" id="2.60.40.10:FF:000107">
    <property type="entry name" value="Myosin, light chain kinase a"/>
    <property type="match status" value="1"/>
</dbReference>
<keyword evidence="3" id="KW-0963">Cytoplasm</keyword>
<feature type="domain" description="Ig-like" evidence="8">
    <location>
        <begin position="328"/>
        <end position="420"/>
    </location>
</feature>
<dbReference type="FunFam" id="2.60.40.10:FF:000032">
    <property type="entry name" value="palladin isoform X1"/>
    <property type="match status" value="2"/>
</dbReference>